<protein>
    <submittedName>
        <fullName evidence="2">CHAT domain protein</fullName>
    </submittedName>
</protein>
<dbReference type="InterPro" id="IPR011990">
    <property type="entry name" value="TPR-like_helical_dom_sf"/>
</dbReference>
<dbReference type="SUPFAM" id="SSF48452">
    <property type="entry name" value="TPR-like"/>
    <property type="match status" value="1"/>
</dbReference>
<dbReference type="InterPro" id="IPR024983">
    <property type="entry name" value="CHAT_dom"/>
</dbReference>
<dbReference type="PANTHER" id="PTHR10098:SF112">
    <property type="entry name" value="SLR0380 PROTEIN"/>
    <property type="match status" value="1"/>
</dbReference>
<dbReference type="PANTHER" id="PTHR10098">
    <property type="entry name" value="RAPSYN-RELATED"/>
    <property type="match status" value="1"/>
</dbReference>
<gene>
    <name evidence="2" type="ORF">Pla100_15660</name>
</gene>
<sequence length="903" mass="99174">MNGKAEPDRKGRIPGWGLGVLFSLALALETHAQVFVVTTDDARFMDGTTVVADIPREQELFALEVQDDWLLAVEPKSQTRYWISRSKTKPKTHSKDQIAEEARLWEQVTEIERIVNSGTATTQQLQDALACADGLRRLWNDRHPHAAIALDYAGIVAANAGAYAQAKTILDDALSVHQKLYGKNAPETAEVLLDLANLSIERRELKEAIQYARQAWDINREAFGSDHPDAIDTTIPVASAMEMIQEHEDALNIYQTAFRVYVKSYGPTHLQTLKTNAKIAQQLVALGRADEAIPIYESAVSGLEEHHPAQSKTIALQRLRLTSAKLNVKDPVSMEAFGLAIAELEKRFPDLAPFIRGEQRKLLANHLQTGQTADAFGMVDSRLRQLRQTLRKELWGMNAQEQREYLAQTDRYTFYSSISLAIDFATLPDVLAMSAEWLINGKGLVEEAQSVQGGASLDLAKREAWAAQPWIDLNDIRDAIPDNGVYVDILSYLDFEFDETATPSATEQRYAAWIVTKTGDVRFIDLGPADAIDQAVVDVRRAMDASVQHIPELGDQAAYEKLKPALIAASRLIWHPIREACGNNTELILSPDQNLWLLPWSALLSPDGQTFVAETHVVQLQLSGRELVRQGSIVSANPAVIFADPIFDAAVASSNSESSRSGNEAETSPTELIRLPSVERLTFSATEAGLISPAISRLTGRDPETWLQESARESTFKQLASPSVLVVSTHGFTLDEALASRLEISLGEDRNPLVSCGLMMAGANGHRSITSLSDDGVLTGLEIARTDLSGTRLAVLSACQTGLGELEATGGVVGLRRAFHLAGARSVVSSLWEIPDRDTMVLMQGFFEALADSHEIAASLQKAQQRHIEARRKRFGVAHPLFWAAFVMTGQSRFDVNSPNGNP</sequence>
<dbReference type="Pfam" id="PF13424">
    <property type="entry name" value="TPR_12"/>
    <property type="match status" value="1"/>
</dbReference>
<reference evidence="2 3" key="1">
    <citation type="submission" date="2019-02" db="EMBL/GenBank/DDBJ databases">
        <title>Deep-cultivation of Planctomycetes and their phenomic and genomic characterization uncovers novel biology.</title>
        <authorList>
            <person name="Wiegand S."/>
            <person name="Jogler M."/>
            <person name="Boedeker C."/>
            <person name="Pinto D."/>
            <person name="Vollmers J."/>
            <person name="Rivas-Marin E."/>
            <person name="Kohn T."/>
            <person name="Peeters S.H."/>
            <person name="Heuer A."/>
            <person name="Rast P."/>
            <person name="Oberbeckmann S."/>
            <person name="Bunk B."/>
            <person name="Jeske O."/>
            <person name="Meyerdierks A."/>
            <person name="Storesund J.E."/>
            <person name="Kallscheuer N."/>
            <person name="Luecker S."/>
            <person name="Lage O.M."/>
            <person name="Pohl T."/>
            <person name="Merkel B.J."/>
            <person name="Hornburger P."/>
            <person name="Mueller R.-W."/>
            <person name="Bruemmer F."/>
            <person name="Labrenz M."/>
            <person name="Spormann A.M."/>
            <person name="Op Den Camp H."/>
            <person name="Overmann J."/>
            <person name="Amann R."/>
            <person name="Jetten M.S.M."/>
            <person name="Mascher T."/>
            <person name="Medema M.H."/>
            <person name="Devos D.P."/>
            <person name="Kaster A.-K."/>
            <person name="Ovreas L."/>
            <person name="Rohde M."/>
            <person name="Galperin M.Y."/>
            <person name="Jogler C."/>
        </authorList>
    </citation>
    <scope>NUCLEOTIDE SEQUENCE [LARGE SCALE GENOMIC DNA]</scope>
    <source>
        <strain evidence="2 3">Pla100</strain>
    </source>
</reference>
<dbReference type="Proteomes" id="UP000316213">
    <property type="component" value="Unassembled WGS sequence"/>
</dbReference>
<dbReference type="RefSeq" id="WP_146577056.1">
    <property type="nucleotide sequence ID" value="NZ_SJPM01000002.1"/>
</dbReference>
<comment type="caution">
    <text evidence="2">The sequence shown here is derived from an EMBL/GenBank/DDBJ whole genome shotgun (WGS) entry which is preliminary data.</text>
</comment>
<evidence type="ECO:0000259" key="1">
    <source>
        <dbReference type="Pfam" id="PF12770"/>
    </source>
</evidence>
<dbReference type="EMBL" id="SJPM01000002">
    <property type="protein sequence ID" value="TWU01830.1"/>
    <property type="molecule type" value="Genomic_DNA"/>
</dbReference>
<dbReference type="Pfam" id="PF12770">
    <property type="entry name" value="CHAT"/>
    <property type="match status" value="1"/>
</dbReference>
<proteinExistence type="predicted"/>
<feature type="domain" description="CHAT" evidence="1">
    <location>
        <begin position="568"/>
        <end position="891"/>
    </location>
</feature>
<dbReference type="Pfam" id="PF13374">
    <property type="entry name" value="TPR_10"/>
    <property type="match status" value="1"/>
</dbReference>
<dbReference type="AlphaFoldDB" id="A0A5C6AQ38"/>
<name>A0A5C6AQ38_9BACT</name>
<dbReference type="OrthoDB" id="220792at2"/>
<organism evidence="2 3">
    <name type="scientific">Neorhodopirellula pilleata</name>
    <dbReference type="NCBI Taxonomy" id="2714738"/>
    <lineage>
        <taxon>Bacteria</taxon>
        <taxon>Pseudomonadati</taxon>
        <taxon>Planctomycetota</taxon>
        <taxon>Planctomycetia</taxon>
        <taxon>Pirellulales</taxon>
        <taxon>Pirellulaceae</taxon>
        <taxon>Neorhodopirellula</taxon>
    </lineage>
</organism>
<evidence type="ECO:0000313" key="3">
    <source>
        <dbReference type="Proteomes" id="UP000316213"/>
    </source>
</evidence>
<dbReference type="Gene3D" id="1.25.40.10">
    <property type="entry name" value="Tetratricopeptide repeat domain"/>
    <property type="match status" value="1"/>
</dbReference>
<keyword evidence="3" id="KW-1185">Reference proteome</keyword>
<accession>A0A5C6AQ38</accession>
<evidence type="ECO:0000313" key="2">
    <source>
        <dbReference type="EMBL" id="TWU01830.1"/>
    </source>
</evidence>